<dbReference type="InterPro" id="IPR011990">
    <property type="entry name" value="TPR-like_helical_dom_sf"/>
</dbReference>
<accession>A0A380CNE0</accession>
<name>A0A380CNE0_SPHSI</name>
<feature type="chain" id="PRO_5016988176" evidence="2">
    <location>
        <begin position="22"/>
        <end position="389"/>
    </location>
</feature>
<feature type="signal peptide" evidence="2">
    <location>
        <begin position="1"/>
        <end position="21"/>
    </location>
</feature>
<dbReference type="InterPro" id="IPR019734">
    <property type="entry name" value="TPR_rpt"/>
</dbReference>
<reference evidence="3 4" key="1">
    <citation type="submission" date="2018-06" db="EMBL/GenBank/DDBJ databases">
        <authorList>
            <consortium name="Pathogen Informatics"/>
            <person name="Doyle S."/>
        </authorList>
    </citation>
    <scope>NUCLEOTIDE SEQUENCE [LARGE SCALE GENOMIC DNA]</scope>
    <source>
        <strain evidence="3 4">NCTC11388</strain>
    </source>
</reference>
<dbReference type="Proteomes" id="UP000254893">
    <property type="component" value="Unassembled WGS sequence"/>
</dbReference>
<dbReference type="EMBL" id="UGYW01000002">
    <property type="protein sequence ID" value="SUJ24864.1"/>
    <property type="molecule type" value="Genomic_DNA"/>
</dbReference>
<keyword evidence="3" id="KW-0808">Transferase</keyword>
<dbReference type="Gene3D" id="1.25.40.10">
    <property type="entry name" value="Tetratricopeptide repeat domain"/>
    <property type="match status" value="2"/>
</dbReference>
<feature type="repeat" description="TPR" evidence="1">
    <location>
        <begin position="264"/>
        <end position="297"/>
    </location>
</feature>
<evidence type="ECO:0000256" key="1">
    <source>
        <dbReference type="PROSITE-ProRule" id="PRU00339"/>
    </source>
</evidence>
<dbReference type="AlphaFoldDB" id="A0A380CNE0"/>
<dbReference type="RefSeq" id="WP_115171115.1">
    <property type="nucleotide sequence ID" value="NZ_UGYW01000002.1"/>
</dbReference>
<proteinExistence type="predicted"/>
<evidence type="ECO:0000313" key="3">
    <source>
        <dbReference type="EMBL" id="SUJ24864.1"/>
    </source>
</evidence>
<protein>
    <submittedName>
        <fullName evidence="3">Predicted methyltransferase (Contains TPR repeat)</fullName>
    </submittedName>
</protein>
<dbReference type="GO" id="GO:0032259">
    <property type="term" value="P:methylation"/>
    <property type="evidence" value="ECO:0007669"/>
    <property type="project" value="UniProtKB-KW"/>
</dbReference>
<gene>
    <name evidence="3" type="ORF">NCTC11388_03704</name>
</gene>
<dbReference type="SUPFAM" id="SSF48452">
    <property type="entry name" value="TPR-like"/>
    <property type="match status" value="1"/>
</dbReference>
<keyword evidence="1" id="KW-0802">TPR repeat</keyword>
<dbReference type="PROSITE" id="PS50293">
    <property type="entry name" value="TPR_REGION"/>
    <property type="match status" value="1"/>
</dbReference>
<keyword evidence="2" id="KW-0732">Signal</keyword>
<evidence type="ECO:0000313" key="4">
    <source>
        <dbReference type="Proteomes" id="UP000254893"/>
    </source>
</evidence>
<dbReference type="SMART" id="SM00028">
    <property type="entry name" value="TPR"/>
    <property type="match status" value="3"/>
</dbReference>
<organism evidence="3 4">
    <name type="scientific">Sphingobacterium spiritivorum</name>
    <name type="common">Flavobacterium spiritivorum</name>
    <dbReference type="NCBI Taxonomy" id="258"/>
    <lineage>
        <taxon>Bacteria</taxon>
        <taxon>Pseudomonadati</taxon>
        <taxon>Bacteroidota</taxon>
        <taxon>Sphingobacteriia</taxon>
        <taxon>Sphingobacteriales</taxon>
        <taxon>Sphingobacteriaceae</taxon>
        <taxon>Sphingobacterium</taxon>
    </lineage>
</organism>
<sequence length="389" mass="42952">MNIKRTIVLSVLLSAGTFVFAQTGNLKKAKAAIAKFEELKGAGQAKLGETNLKTASEAINEAIAHEKTKDLAETWTYYALVNANYASMNNSAEDAQKAEEGIKKATELDTDKKNADNIKVATQILGQYNFNQGVAAWEKQDFQTAYKAFDKGLVYLPGDTTLTYYSGLAAIQNKDYKSAIDKYKLLIPEKTFSNHKSVLVDLPKLYLSALDTASALQYASIAAKEYPTDNAAAVQNIELNLIAGNEQKIVTDIESQLAKDPTNKTLYYYLGIARSATKETDKALEAYKKAIELDPNYFEANTNAAVTIMNLVREDINKANNDRSLKPAEYNAAVAAAKDKLKPALPYLLKLVELEPKNVDSLKYLKSYYDFIQDEAKSKEVQAKIDALN</sequence>
<dbReference type="PROSITE" id="PS50005">
    <property type="entry name" value="TPR"/>
    <property type="match status" value="1"/>
</dbReference>
<dbReference type="Pfam" id="PF00515">
    <property type="entry name" value="TPR_1"/>
    <property type="match status" value="1"/>
</dbReference>
<dbReference type="Pfam" id="PF13432">
    <property type="entry name" value="TPR_16"/>
    <property type="match status" value="1"/>
</dbReference>
<evidence type="ECO:0000256" key="2">
    <source>
        <dbReference type="SAM" id="SignalP"/>
    </source>
</evidence>
<dbReference type="GO" id="GO:0008168">
    <property type="term" value="F:methyltransferase activity"/>
    <property type="evidence" value="ECO:0007669"/>
    <property type="project" value="UniProtKB-KW"/>
</dbReference>
<keyword evidence="3" id="KW-0489">Methyltransferase</keyword>